<organism evidence="2">
    <name type="scientific">Anopheles braziliensis</name>
    <dbReference type="NCBI Taxonomy" id="58242"/>
    <lineage>
        <taxon>Eukaryota</taxon>
        <taxon>Metazoa</taxon>
        <taxon>Ecdysozoa</taxon>
        <taxon>Arthropoda</taxon>
        <taxon>Hexapoda</taxon>
        <taxon>Insecta</taxon>
        <taxon>Pterygota</taxon>
        <taxon>Neoptera</taxon>
        <taxon>Endopterygota</taxon>
        <taxon>Diptera</taxon>
        <taxon>Nematocera</taxon>
        <taxon>Culicoidea</taxon>
        <taxon>Culicidae</taxon>
        <taxon>Anophelinae</taxon>
        <taxon>Anopheles</taxon>
    </lineage>
</organism>
<proteinExistence type="predicted"/>
<accession>A0A2M3ZVA9</accession>
<feature type="signal peptide" evidence="1">
    <location>
        <begin position="1"/>
        <end position="25"/>
    </location>
</feature>
<evidence type="ECO:0000256" key="1">
    <source>
        <dbReference type="SAM" id="SignalP"/>
    </source>
</evidence>
<keyword evidence="1" id="KW-0732">Signal</keyword>
<protein>
    <submittedName>
        <fullName evidence="2">Putative secreted peptide</fullName>
    </submittedName>
</protein>
<dbReference type="EMBL" id="GGFM01011756">
    <property type="protein sequence ID" value="MBW32507.1"/>
    <property type="molecule type" value="Transcribed_RNA"/>
</dbReference>
<sequence>MVQGRAASIAYYALLLLSPVISTTARRDGRNPFLRQPLLHSLASSGPYARYATACYPPRETPSSQILHSVLHIGHTKNNYSNFPLLPFCCC</sequence>
<dbReference type="AlphaFoldDB" id="A0A2M3ZVA9"/>
<feature type="chain" id="PRO_5014662974" evidence="1">
    <location>
        <begin position="26"/>
        <end position="91"/>
    </location>
</feature>
<name>A0A2M3ZVA9_9DIPT</name>
<evidence type="ECO:0000313" key="2">
    <source>
        <dbReference type="EMBL" id="MBW32507.1"/>
    </source>
</evidence>
<reference evidence="2" key="1">
    <citation type="submission" date="2018-01" db="EMBL/GenBank/DDBJ databases">
        <title>An insight into the sialome of Amazonian anophelines.</title>
        <authorList>
            <person name="Ribeiro J.M."/>
            <person name="Scarpassa V."/>
            <person name="Calvo E."/>
        </authorList>
    </citation>
    <scope>NUCLEOTIDE SEQUENCE</scope>
    <source>
        <tissue evidence="2">Salivary glands</tissue>
    </source>
</reference>